<evidence type="ECO:0000313" key="1">
    <source>
        <dbReference type="EMBL" id="QTH19644.1"/>
    </source>
</evidence>
<organism evidence="1 2">
    <name type="scientific">Rhizorhabdus wittichii</name>
    <dbReference type="NCBI Taxonomy" id="160791"/>
    <lineage>
        <taxon>Bacteria</taxon>
        <taxon>Pseudomonadati</taxon>
        <taxon>Pseudomonadota</taxon>
        <taxon>Alphaproteobacteria</taxon>
        <taxon>Sphingomonadales</taxon>
        <taxon>Sphingomonadaceae</taxon>
        <taxon>Rhizorhabdus</taxon>
    </lineage>
</organism>
<evidence type="ECO:0000313" key="2">
    <source>
        <dbReference type="Proteomes" id="UP000664914"/>
    </source>
</evidence>
<gene>
    <name evidence="1" type="ORF">HRJ34_14800</name>
</gene>
<accession>A0A975CYJ4</accession>
<proteinExistence type="predicted"/>
<dbReference type="RefSeq" id="WP_208631625.1">
    <property type="nucleotide sequence ID" value="NZ_CP059319.1"/>
</dbReference>
<dbReference type="Proteomes" id="UP000664914">
    <property type="component" value="Chromosome"/>
</dbReference>
<reference evidence="1" key="1">
    <citation type="submission" date="2020-07" db="EMBL/GenBank/DDBJ databases">
        <authorList>
            <person name="Camacho E."/>
        </authorList>
    </citation>
    <scope>NUCLEOTIDE SEQUENCE</scope>
    <source>
        <strain evidence="1">MPO218</strain>
    </source>
</reference>
<sequence>MPGKPGDIGWRAHRLREFLRDQHRMHRFTHLVFEAQHVSSKIDMNVIQMLLGLAGVTELFAHDKGIKIYKAHISEWRKHFLGRGSGFGNDNPKELALRQCAEFGWYPETHDAAEACGILDYFLTLVPGHPRPWRDRNFMGAHLRG</sequence>
<dbReference type="EMBL" id="CP059319">
    <property type="protein sequence ID" value="QTH19644.1"/>
    <property type="molecule type" value="Genomic_DNA"/>
</dbReference>
<name>A0A975CYJ4_9SPHN</name>
<dbReference type="GO" id="GO:0003676">
    <property type="term" value="F:nucleic acid binding"/>
    <property type="evidence" value="ECO:0007669"/>
    <property type="project" value="InterPro"/>
</dbReference>
<dbReference type="AlphaFoldDB" id="A0A975CYJ4"/>
<reference evidence="1" key="2">
    <citation type="submission" date="2021-04" db="EMBL/GenBank/DDBJ databases">
        <title>Isolation and genomic analysis of the ibuprofen-degrading bacterium Sphingomonas strain MPO218.</title>
        <authorList>
            <person name="Aulestia M."/>
            <person name="Flores A."/>
            <person name="Mangas E.L."/>
            <person name="Perez-Pulido A.J."/>
            <person name="Santero E."/>
            <person name="Camacho E.M."/>
        </authorList>
    </citation>
    <scope>NUCLEOTIDE SEQUENCE</scope>
    <source>
        <strain evidence="1">MPO218</strain>
    </source>
</reference>
<protein>
    <submittedName>
        <fullName evidence="1">Uncharacterized protein</fullName>
    </submittedName>
</protein>
<dbReference type="Gene3D" id="3.30.420.10">
    <property type="entry name" value="Ribonuclease H-like superfamily/Ribonuclease H"/>
    <property type="match status" value="1"/>
</dbReference>
<dbReference type="InterPro" id="IPR036397">
    <property type="entry name" value="RNaseH_sf"/>
</dbReference>